<gene>
    <name evidence="9" type="ORF">AB8U03_13390</name>
</gene>
<dbReference type="InterPro" id="IPR036991">
    <property type="entry name" value="Fe_hydrogenase_ssu_sf"/>
</dbReference>
<dbReference type="Pfam" id="PF02256">
    <property type="entry name" value="Fe_hyd_SSU"/>
    <property type="match status" value="1"/>
</dbReference>
<dbReference type="InterPro" id="IPR017900">
    <property type="entry name" value="4Fe4S_Fe_S_CS"/>
</dbReference>
<evidence type="ECO:0000256" key="2">
    <source>
        <dbReference type="ARBA" id="ARBA00022448"/>
    </source>
</evidence>
<evidence type="ECO:0000259" key="7">
    <source>
        <dbReference type="PROSITE" id="PS50903"/>
    </source>
</evidence>
<keyword evidence="5" id="KW-0408">Iron</keyword>
<evidence type="ECO:0000256" key="6">
    <source>
        <dbReference type="ARBA" id="ARBA00023014"/>
    </source>
</evidence>
<protein>
    <submittedName>
        <fullName evidence="9">[FeFe] hydrogenase, group A</fullName>
    </submittedName>
</protein>
<keyword evidence="4" id="KW-0249">Electron transport</keyword>
<dbReference type="Gene3D" id="3.40.50.1780">
    <property type="match status" value="1"/>
</dbReference>
<dbReference type="Gene3D" id="3.30.70.20">
    <property type="match status" value="1"/>
</dbReference>
<keyword evidence="10" id="KW-1185">Reference proteome</keyword>
<evidence type="ECO:0000313" key="9">
    <source>
        <dbReference type="EMBL" id="MEY8001169.1"/>
    </source>
</evidence>
<keyword evidence="3" id="KW-0479">Metal-binding</keyword>
<feature type="domain" description="4Fe-4S ferredoxin-type" evidence="8">
    <location>
        <begin position="49"/>
        <end position="78"/>
    </location>
</feature>
<keyword evidence="6" id="KW-0411">Iron-sulfur</keyword>
<dbReference type="Pfam" id="PF21349">
    <property type="entry name" value="RUBY_RBDX"/>
    <property type="match status" value="1"/>
</dbReference>
<dbReference type="Pfam" id="PF13237">
    <property type="entry name" value="Fer4_10"/>
    <property type="match status" value="1"/>
</dbReference>
<dbReference type="NCBIfam" id="TIGR02512">
    <property type="entry name" value="FeFe_hydrog_A"/>
    <property type="match status" value="1"/>
</dbReference>
<evidence type="ECO:0000256" key="4">
    <source>
        <dbReference type="ARBA" id="ARBA00022982"/>
    </source>
</evidence>
<dbReference type="InterPro" id="IPR003149">
    <property type="entry name" value="Fe_hydrogenase_ssu"/>
</dbReference>
<dbReference type="InterPro" id="IPR009016">
    <property type="entry name" value="Fe_hydrogenase"/>
</dbReference>
<dbReference type="InterPro" id="IPR048574">
    <property type="entry name" value="RUBY_RBDX"/>
</dbReference>
<evidence type="ECO:0000256" key="1">
    <source>
        <dbReference type="ARBA" id="ARBA00001965"/>
    </source>
</evidence>
<dbReference type="PROSITE" id="PS00198">
    <property type="entry name" value="4FE4S_FER_1"/>
    <property type="match status" value="1"/>
</dbReference>
<evidence type="ECO:0000259" key="8">
    <source>
        <dbReference type="PROSITE" id="PS51379"/>
    </source>
</evidence>
<name>A0ABV4BQW2_9CLOT</name>
<dbReference type="Gene3D" id="3.40.950.10">
    <property type="entry name" value="Fe-only Hydrogenase (Larger Subunit), Chain L, domain 3"/>
    <property type="match status" value="1"/>
</dbReference>
<dbReference type="RefSeq" id="WP_369705063.1">
    <property type="nucleotide sequence ID" value="NZ_JBGEWD010000014.1"/>
</dbReference>
<dbReference type="Proteomes" id="UP001564657">
    <property type="component" value="Unassembled WGS sequence"/>
</dbReference>
<dbReference type="InterPro" id="IPR024935">
    <property type="entry name" value="Rubredoxin_dom"/>
</dbReference>
<dbReference type="InterPro" id="IPR004108">
    <property type="entry name" value="Fe_hydrogenase_lsu_C"/>
</dbReference>
<proteinExistence type="predicted"/>
<dbReference type="SUPFAM" id="SSF57802">
    <property type="entry name" value="Rubredoxin-like"/>
    <property type="match status" value="1"/>
</dbReference>
<dbReference type="PROSITE" id="PS51379">
    <property type="entry name" value="4FE4S_FER_2"/>
    <property type="match status" value="2"/>
</dbReference>
<dbReference type="SMART" id="SM00902">
    <property type="entry name" value="Fe_hyd_SSU"/>
    <property type="match status" value="1"/>
</dbReference>
<keyword evidence="2" id="KW-0813">Transport</keyword>
<feature type="domain" description="4Fe-4S ferredoxin-type" evidence="8">
    <location>
        <begin position="18"/>
        <end position="47"/>
    </location>
</feature>
<dbReference type="Pfam" id="PF02906">
    <property type="entry name" value="Fe_hyd_lg_C"/>
    <property type="match status" value="1"/>
</dbReference>
<evidence type="ECO:0000256" key="3">
    <source>
        <dbReference type="ARBA" id="ARBA00022723"/>
    </source>
</evidence>
<dbReference type="SUPFAM" id="SSF53920">
    <property type="entry name" value="Fe-only hydrogenase"/>
    <property type="match status" value="1"/>
</dbReference>
<evidence type="ECO:0000256" key="5">
    <source>
        <dbReference type="ARBA" id="ARBA00023004"/>
    </source>
</evidence>
<dbReference type="Gene3D" id="4.10.260.20">
    <property type="entry name" value="Iron hydrogenase, small subunit"/>
    <property type="match status" value="1"/>
</dbReference>
<sequence length="517" mass="57254">MSKHLFSDIRIPIEADNPAIKRIEELCIKCGQCRRVCENDIAVGRLYNLESTGDIPICIHCGQCANICPVNSITEVYEYQKVAEAINDPNKIVIFSTSPSVRVALGEEFGLIPGSFVEGQMVTALRALGGNYILDTNFAADLTIMEEAAELVERITKKTRPLPQFTSCCPAWVKFVETFYPEMIPNLSSVKSPIGMQGPTIKTYFAKENHIDPRKIVNVAVTPCTAKKFEIRRPEMNSSASYSKMLELRDMDYVITTRELAKWMKKEGINLNALSSSKYDKLMGAASGAGIIFGNTGGVMEAAVRTAYYVIAGENPPENLFDLKPVRGMDGIRQADLNIGDISIKLAVAHGTANAQILLEKIKSGEASYDFIEVMTCRGGCIGGGGQPKTTVPMSDEIRSQRIAALYNKDKSQFLRLSYENPDIKRVYRNFYGKPLSDLSGQLLHTTYLDRSMSLGEKGMIKKSGQENEKVEHNIPDSGKRKFRCKVCGYIYQGDSLPENYKCPLCGVGADQFEELN</sequence>
<dbReference type="CDD" id="cd00730">
    <property type="entry name" value="rubredoxin"/>
    <property type="match status" value="1"/>
</dbReference>
<dbReference type="SUPFAM" id="SSF54862">
    <property type="entry name" value="4Fe-4S ferredoxins"/>
    <property type="match status" value="1"/>
</dbReference>
<organism evidence="9 10">
    <name type="scientific">Clostridium moutaii</name>
    <dbReference type="NCBI Taxonomy" id="3240932"/>
    <lineage>
        <taxon>Bacteria</taxon>
        <taxon>Bacillati</taxon>
        <taxon>Bacillota</taxon>
        <taxon>Clostridia</taxon>
        <taxon>Eubacteriales</taxon>
        <taxon>Clostridiaceae</taxon>
        <taxon>Clostridium</taxon>
    </lineage>
</organism>
<dbReference type="InterPro" id="IPR024934">
    <property type="entry name" value="Rubredoxin-like_dom"/>
</dbReference>
<comment type="caution">
    <text evidence="9">The sequence shown here is derived from an EMBL/GenBank/DDBJ whole genome shotgun (WGS) entry which is preliminary data.</text>
</comment>
<dbReference type="InterPro" id="IPR017896">
    <property type="entry name" value="4Fe4S_Fe-S-bd"/>
</dbReference>
<dbReference type="InterPro" id="IPR013352">
    <property type="entry name" value="Fe_hydrogenase_subset"/>
</dbReference>
<reference evidence="9 10" key="1">
    <citation type="submission" date="2024-08" db="EMBL/GenBank/DDBJ databases">
        <title>Clostridium lapicellarii sp. nov., and Clostridium renhuaiense sp. nov., two species isolated from the mud in a fermentation cellar used for producing sauce-flavour Chinese liquors.</title>
        <authorList>
            <person name="Yang F."/>
            <person name="Wang H."/>
            <person name="Chen L.Q."/>
            <person name="Zhou N."/>
            <person name="Lu J.J."/>
            <person name="Pu X.X."/>
            <person name="Wan B."/>
            <person name="Wang L."/>
            <person name="Liu S.J."/>
        </authorList>
    </citation>
    <scope>NUCLEOTIDE SEQUENCE [LARGE SCALE GENOMIC DNA]</scope>
    <source>
        <strain evidence="9 10">MT-5</strain>
    </source>
</reference>
<dbReference type="InterPro" id="IPR050340">
    <property type="entry name" value="Cytosolic_Fe-S_CAF"/>
</dbReference>
<accession>A0ABV4BQW2</accession>
<evidence type="ECO:0000313" key="10">
    <source>
        <dbReference type="Proteomes" id="UP001564657"/>
    </source>
</evidence>
<dbReference type="Gene3D" id="2.20.28.10">
    <property type="match status" value="1"/>
</dbReference>
<dbReference type="EMBL" id="JBGEWD010000014">
    <property type="protein sequence ID" value="MEY8001169.1"/>
    <property type="molecule type" value="Genomic_DNA"/>
</dbReference>
<feature type="domain" description="Rubredoxin-like" evidence="7">
    <location>
        <begin position="480"/>
        <end position="516"/>
    </location>
</feature>
<dbReference type="PROSITE" id="PS50903">
    <property type="entry name" value="RUBREDOXIN_LIKE"/>
    <property type="match status" value="1"/>
</dbReference>
<dbReference type="PANTHER" id="PTHR11615">
    <property type="entry name" value="NITRATE, FORMATE, IRON DEHYDROGENASE"/>
    <property type="match status" value="1"/>
</dbReference>
<comment type="cofactor">
    <cofactor evidence="1">
        <name>Fe(3+)</name>
        <dbReference type="ChEBI" id="CHEBI:29034"/>
    </cofactor>
</comment>